<dbReference type="AlphaFoldDB" id="A0A6L2Q0E6"/>
<dbReference type="OrthoDB" id="414730at2759"/>
<organism evidence="1 2">
    <name type="scientific">Coptotermes formosanus</name>
    <name type="common">Formosan subterranean termite</name>
    <dbReference type="NCBI Taxonomy" id="36987"/>
    <lineage>
        <taxon>Eukaryota</taxon>
        <taxon>Metazoa</taxon>
        <taxon>Ecdysozoa</taxon>
        <taxon>Arthropoda</taxon>
        <taxon>Hexapoda</taxon>
        <taxon>Insecta</taxon>
        <taxon>Pterygota</taxon>
        <taxon>Neoptera</taxon>
        <taxon>Polyneoptera</taxon>
        <taxon>Dictyoptera</taxon>
        <taxon>Blattodea</taxon>
        <taxon>Blattoidea</taxon>
        <taxon>Termitoidae</taxon>
        <taxon>Rhinotermitidae</taxon>
        <taxon>Coptotermes</taxon>
    </lineage>
</organism>
<protein>
    <submittedName>
        <fullName evidence="1">Uncharacterized protein</fullName>
    </submittedName>
</protein>
<reference evidence="2" key="1">
    <citation type="submission" date="2020-01" db="EMBL/GenBank/DDBJ databases">
        <title>Draft genome sequence of the Termite Coptotermes fromosanus.</title>
        <authorList>
            <person name="Itakura S."/>
            <person name="Yosikawa Y."/>
            <person name="Umezawa K."/>
        </authorList>
    </citation>
    <scope>NUCLEOTIDE SEQUENCE [LARGE SCALE GENOMIC DNA]</scope>
</reference>
<dbReference type="InParanoid" id="A0A6L2Q0E6"/>
<evidence type="ECO:0000313" key="2">
    <source>
        <dbReference type="Proteomes" id="UP000502823"/>
    </source>
</evidence>
<keyword evidence="2" id="KW-1185">Reference proteome</keyword>
<name>A0A6L2Q0E6_COPFO</name>
<comment type="caution">
    <text evidence="1">The sequence shown here is derived from an EMBL/GenBank/DDBJ whole genome shotgun (WGS) entry which is preliminary data.</text>
</comment>
<evidence type="ECO:0000313" key="1">
    <source>
        <dbReference type="EMBL" id="GFG38373.1"/>
    </source>
</evidence>
<proteinExistence type="predicted"/>
<sequence length="170" mass="20294">MNGLSDHEGQFLTLHYQLHENEDSQKYYIRNINKCTIQDFQIKLSYESWETVFNEDDVNTSFNAFLNTFLRHFYSSFPRIQVHKNPKPNSWITTGIMVSCRHKRVLNYCKILAEVIREAKRMSYEKQIQNSSNKMRTAWRIINRELHKKSKKDTIEAIYIDGKRLAISIL</sequence>
<dbReference type="EMBL" id="BLKM01012988">
    <property type="protein sequence ID" value="GFG38373.1"/>
    <property type="molecule type" value="Genomic_DNA"/>
</dbReference>
<accession>A0A6L2Q0E6</accession>
<gene>
    <name evidence="1" type="ORF">Cfor_03174</name>
</gene>
<dbReference type="Proteomes" id="UP000502823">
    <property type="component" value="Unassembled WGS sequence"/>
</dbReference>